<evidence type="ECO:0000256" key="2">
    <source>
        <dbReference type="ARBA" id="ARBA00008156"/>
    </source>
</evidence>
<dbReference type="Pfam" id="PF01011">
    <property type="entry name" value="PQQ"/>
    <property type="match status" value="1"/>
</dbReference>
<name>A0A381Q0N9_9ZZZZ</name>
<dbReference type="EMBL" id="UINC01001135">
    <property type="protein sequence ID" value="SUZ71839.1"/>
    <property type="molecule type" value="Genomic_DNA"/>
</dbReference>
<dbReference type="InterPro" id="IPR017511">
    <property type="entry name" value="PQQ_mDH"/>
</dbReference>
<dbReference type="GO" id="GO:0048038">
    <property type="term" value="F:quinone binding"/>
    <property type="evidence" value="ECO:0007669"/>
    <property type="project" value="InterPro"/>
</dbReference>
<organism evidence="5">
    <name type="scientific">marine metagenome</name>
    <dbReference type="NCBI Taxonomy" id="408172"/>
    <lineage>
        <taxon>unclassified sequences</taxon>
        <taxon>metagenomes</taxon>
        <taxon>ecological metagenomes</taxon>
    </lineage>
</organism>
<comment type="similarity">
    <text evidence="2">Belongs to the bacterial PQQ dehydrogenase family.</text>
</comment>
<sequence length="646" mass="71125">MRPIQNTASSIRMLLCAWFALVCLASVNGVAQIGAIDGEWRHYGGNAGHSKYSPLDQINTDNVHRLGVAWTWISVDEEIRDANDTIRERGSFRSYAYEVTPLVVNGVLYTTTSLGQIAAINPISGETLWSFDPVLYLDGRPAVHGFMTRGLAYWTDGEKERLFYAGGRTYLLSIDPSSGRPDPNFGRGGRVDLKRGLGRTIDPSLYAVSSPPVVAGDVVIVGSAMTEGTDYLEAPPGHVRGFNARTGEVQWVFHTIPQPGEYGYDSWPPEAWSHTGGANVWTHMSVDEELGLVYLPIGTTVPDYYGGHRRGDNLFSNSLVALNAKTGERVWHYQIVHHSVWDYDPPAAPNLIDIVVDGREIKAVAQITKQGFTFVFDRATGEPVWPIEERVVPQSEVIGESTSSTQPFPTKPPLFLTNGATENDLIDFTPEIRAEALEIFQQYNSGPLYTPPALGDNIIRPGWSGGANWWGAAFDPETNNLFVPSWAHFSTVNIQPPQDPNSDLTIRPRVRDLSGPRGLPLFKPPYSQLVAFDMNAGEKLWHEPVGEGPREHPDLQGLELPPMGNFEKLGGPLLTKTMLFIGQGFETNRLGAYDKATGEELWWIQLPARFHAAPITYMADGKQYIVFALGGGVGGEIERLMALALP</sequence>
<evidence type="ECO:0000259" key="4">
    <source>
        <dbReference type="Pfam" id="PF01011"/>
    </source>
</evidence>
<reference evidence="5" key="1">
    <citation type="submission" date="2018-05" db="EMBL/GenBank/DDBJ databases">
        <authorList>
            <person name="Lanie J.A."/>
            <person name="Ng W.-L."/>
            <person name="Kazmierczak K.M."/>
            <person name="Andrzejewski T.M."/>
            <person name="Davidsen T.M."/>
            <person name="Wayne K.J."/>
            <person name="Tettelin H."/>
            <person name="Glass J.I."/>
            <person name="Rusch D."/>
            <person name="Podicherti R."/>
            <person name="Tsui H.-C.T."/>
            <person name="Winkler M.E."/>
        </authorList>
    </citation>
    <scope>NUCLEOTIDE SEQUENCE</scope>
</reference>
<evidence type="ECO:0000256" key="1">
    <source>
        <dbReference type="ARBA" id="ARBA00001931"/>
    </source>
</evidence>
<comment type="cofactor">
    <cofactor evidence="1">
        <name>pyrroloquinoline quinone</name>
        <dbReference type="ChEBI" id="CHEBI:58442"/>
    </cofactor>
</comment>
<dbReference type="AlphaFoldDB" id="A0A381Q0N9"/>
<evidence type="ECO:0000256" key="3">
    <source>
        <dbReference type="ARBA" id="ARBA00023002"/>
    </source>
</evidence>
<dbReference type="InterPro" id="IPR002372">
    <property type="entry name" value="PQQ_rpt_dom"/>
</dbReference>
<dbReference type="PANTHER" id="PTHR32303">
    <property type="entry name" value="QUINOPROTEIN ALCOHOL DEHYDROGENASE (CYTOCHROME C)"/>
    <property type="match status" value="1"/>
</dbReference>
<dbReference type="SMART" id="SM00564">
    <property type="entry name" value="PQQ"/>
    <property type="match status" value="4"/>
</dbReference>
<protein>
    <recommendedName>
        <fullName evidence="4">Pyrrolo-quinoline quinone repeat domain-containing protein</fullName>
    </recommendedName>
</protein>
<dbReference type="SUPFAM" id="SSF50998">
    <property type="entry name" value="Quinoprotein alcohol dehydrogenase-like"/>
    <property type="match status" value="1"/>
</dbReference>
<dbReference type="GO" id="GO:0016020">
    <property type="term" value="C:membrane"/>
    <property type="evidence" value="ECO:0007669"/>
    <property type="project" value="InterPro"/>
</dbReference>
<dbReference type="InterPro" id="IPR011047">
    <property type="entry name" value="Quinoprotein_ADH-like_sf"/>
</dbReference>
<dbReference type="InterPro" id="IPR018391">
    <property type="entry name" value="PQQ_b-propeller_rpt"/>
</dbReference>
<gene>
    <name evidence="5" type="ORF">METZ01_LOCUS24693</name>
</gene>
<dbReference type="PANTHER" id="PTHR32303:SF4">
    <property type="entry name" value="QUINOPROTEIN GLUCOSE DEHYDROGENASE"/>
    <property type="match status" value="1"/>
</dbReference>
<feature type="domain" description="Pyrrolo-quinoline quinone repeat" evidence="4">
    <location>
        <begin position="40"/>
        <end position="625"/>
    </location>
</feature>
<accession>A0A381Q0N9</accession>
<keyword evidence="3" id="KW-0560">Oxidoreductase</keyword>
<dbReference type="GO" id="GO:0008876">
    <property type="term" value="F:quinoprotein glucose dehydrogenase activity"/>
    <property type="evidence" value="ECO:0007669"/>
    <property type="project" value="TreeGrafter"/>
</dbReference>
<dbReference type="CDD" id="cd10280">
    <property type="entry name" value="PQQ_mGDH"/>
    <property type="match status" value="1"/>
</dbReference>
<evidence type="ECO:0000313" key="5">
    <source>
        <dbReference type="EMBL" id="SUZ71839.1"/>
    </source>
</evidence>
<dbReference type="Gene3D" id="2.140.10.10">
    <property type="entry name" value="Quinoprotein alcohol dehydrogenase-like superfamily"/>
    <property type="match status" value="1"/>
</dbReference>
<proteinExistence type="inferred from homology"/>